<evidence type="ECO:0000313" key="1">
    <source>
        <dbReference type="EMBL" id="EKE84422.1"/>
    </source>
</evidence>
<name>K2KCM1_9GAMM</name>
<accession>K2KCM1</accession>
<dbReference type="Proteomes" id="UP000014115">
    <property type="component" value="Unassembled WGS sequence"/>
</dbReference>
<dbReference type="EMBL" id="AMRG01000005">
    <property type="protein sequence ID" value="EKE84422.1"/>
    <property type="molecule type" value="Genomic_DNA"/>
</dbReference>
<comment type="caution">
    <text evidence="1">The sequence shown here is derived from an EMBL/GenBank/DDBJ whole genome shotgun (WGS) entry which is preliminary data.</text>
</comment>
<reference evidence="1 2" key="1">
    <citation type="journal article" date="2012" name="J. Bacteriol.">
        <title>Genome Sequence of Idiomarina xiamenensis Type Strain 10-D-4.</title>
        <authorList>
            <person name="Lai Q."/>
            <person name="Wang L."/>
            <person name="Wang W."/>
            <person name="Shao Z."/>
        </authorList>
    </citation>
    <scope>NUCLEOTIDE SEQUENCE [LARGE SCALE GENOMIC DNA]</scope>
    <source>
        <strain evidence="1 2">10-D-4</strain>
    </source>
</reference>
<sequence length="113" mass="13272">MNYDEYIEKLRKYSSDEVVARLVSHFDKWKSDNTNAVELADSIERFFGNSWITSEETHSHLYRLWSSFKTQAILGIGGMTMNERLYWFGLSERFENASEPEQKVIYAKLCANT</sequence>
<dbReference type="OrthoDB" id="1439039at2"/>
<organism evidence="1 2">
    <name type="scientific">Idiomarina xiamenensis 10-D-4</name>
    <dbReference type="NCBI Taxonomy" id="740709"/>
    <lineage>
        <taxon>Bacteria</taxon>
        <taxon>Pseudomonadati</taxon>
        <taxon>Pseudomonadota</taxon>
        <taxon>Gammaproteobacteria</taxon>
        <taxon>Alteromonadales</taxon>
        <taxon>Idiomarinaceae</taxon>
        <taxon>Idiomarina</taxon>
    </lineage>
</organism>
<evidence type="ECO:0000313" key="2">
    <source>
        <dbReference type="Proteomes" id="UP000014115"/>
    </source>
</evidence>
<keyword evidence="2" id="KW-1185">Reference proteome</keyword>
<dbReference type="eggNOG" id="ENOG503307W">
    <property type="taxonomic scope" value="Bacteria"/>
</dbReference>
<gene>
    <name evidence="1" type="ORF">A10D4_05122</name>
</gene>
<dbReference type="RefSeq" id="WP_008488151.1">
    <property type="nucleotide sequence ID" value="NZ_AMRG01000005.1"/>
</dbReference>
<proteinExistence type="predicted"/>
<protein>
    <submittedName>
        <fullName evidence="1">Uncharacterized protein</fullName>
    </submittedName>
</protein>
<dbReference type="AlphaFoldDB" id="K2KCM1"/>